<gene>
    <name evidence="1" type="ORF">M378DRAFT_162313</name>
</gene>
<reference evidence="1 2" key="1">
    <citation type="submission" date="2014-04" db="EMBL/GenBank/DDBJ databases">
        <title>Evolutionary Origins and Diversification of the Mycorrhizal Mutualists.</title>
        <authorList>
            <consortium name="DOE Joint Genome Institute"/>
            <consortium name="Mycorrhizal Genomics Consortium"/>
            <person name="Kohler A."/>
            <person name="Kuo A."/>
            <person name="Nagy L.G."/>
            <person name="Floudas D."/>
            <person name="Copeland A."/>
            <person name="Barry K.W."/>
            <person name="Cichocki N."/>
            <person name="Veneault-Fourrey C."/>
            <person name="LaButti K."/>
            <person name="Lindquist E.A."/>
            <person name="Lipzen A."/>
            <person name="Lundell T."/>
            <person name="Morin E."/>
            <person name="Murat C."/>
            <person name="Riley R."/>
            <person name="Ohm R."/>
            <person name="Sun H."/>
            <person name="Tunlid A."/>
            <person name="Henrissat B."/>
            <person name="Grigoriev I.V."/>
            <person name="Hibbett D.S."/>
            <person name="Martin F."/>
        </authorList>
    </citation>
    <scope>NUCLEOTIDE SEQUENCE [LARGE SCALE GENOMIC DNA]</scope>
    <source>
        <strain evidence="1 2">Koide BX008</strain>
    </source>
</reference>
<evidence type="ECO:0000313" key="2">
    <source>
        <dbReference type="Proteomes" id="UP000054549"/>
    </source>
</evidence>
<dbReference type="HOGENOM" id="CLU_2596424_0_0_1"/>
<keyword evidence="2" id="KW-1185">Reference proteome</keyword>
<proteinExistence type="predicted"/>
<dbReference type="EMBL" id="KN818244">
    <property type="protein sequence ID" value="KIL65070.1"/>
    <property type="molecule type" value="Genomic_DNA"/>
</dbReference>
<name>A0A0C2SPC4_AMAMK</name>
<dbReference type="InParanoid" id="A0A0C2SPC4"/>
<dbReference type="AlphaFoldDB" id="A0A0C2SPC4"/>
<organism evidence="1 2">
    <name type="scientific">Amanita muscaria (strain Koide BX008)</name>
    <dbReference type="NCBI Taxonomy" id="946122"/>
    <lineage>
        <taxon>Eukaryota</taxon>
        <taxon>Fungi</taxon>
        <taxon>Dikarya</taxon>
        <taxon>Basidiomycota</taxon>
        <taxon>Agaricomycotina</taxon>
        <taxon>Agaricomycetes</taxon>
        <taxon>Agaricomycetidae</taxon>
        <taxon>Agaricales</taxon>
        <taxon>Pluteineae</taxon>
        <taxon>Amanitaceae</taxon>
        <taxon>Amanita</taxon>
    </lineage>
</organism>
<feature type="non-terminal residue" evidence="1">
    <location>
        <position position="80"/>
    </location>
</feature>
<accession>A0A0C2SPC4</accession>
<evidence type="ECO:0000313" key="1">
    <source>
        <dbReference type="EMBL" id="KIL65070.1"/>
    </source>
</evidence>
<protein>
    <submittedName>
        <fullName evidence="1">Uncharacterized protein</fullName>
    </submittedName>
</protein>
<dbReference type="Proteomes" id="UP000054549">
    <property type="component" value="Unassembled WGS sequence"/>
</dbReference>
<sequence>MKLFSTASTRDHLATHSLDPSLASSLPFLSFLSRAARSQNTGTSAKKGWAKYCYKHGGASFSEPVPFPIRDSIPKSMLVF</sequence>
<dbReference type="OrthoDB" id="3228849at2759"/>